<feature type="transmembrane region" description="Helical" evidence="6">
    <location>
        <begin position="151"/>
        <end position="171"/>
    </location>
</feature>
<evidence type="ECO:0000259" key="7">
    <source>
        <dbReference type="PROSITE" id="PS51352"/>
    </source>
</evidence>
<dbReference type="RefSeq" id="WP_408084667.1">
    <property type="nucleotide sequence ID" value="NZ_JBELPZ010000007.1"/>
</dbReference>
<feature type="transmembrane region" description="Helical" evidence="6">
    <location>
        <begin position="125"/>
        <end position="142"/>
    </location>
</feature>
<dbReference type="Gene3D" id="3.40.30.10">
    <property type="entry name" value="Glutaredoxin"/>
    <property type="match status" value="1"/>
</dbReference>
<dbReference type="InterPro" id="IPR009908">
    <property type="entry name" value="Methylamine_util_MauE"/>
</dbReference>
<accession>A0ABW8YYH8</accession>
<dbReference type="InterPro" id="IPR036249">
    <property type="entry name" value="Thioredoxin-like_sf"/>
</dbReference>
<keyword evidence="2 6" id="KW-0812">Transmembrane</keyword>
<evidence type="ECO:0000313" key="8">
    <source>
        <dbReference type="EMBL" id="MFL9844417.1"/>
    </source>
</evidence>
<dbReference type="EMBL" id="JBELPZ010000007">
    <property type="protein sequence ID" value="MFL9844417.1"/>
    <property type="molecule type" value="Genomic_DNA"/>
</dbReference>
<evidence type="ECO:0000256" key="5">
    <source>
        <dbReference type="SAM" id="MobiDB-lite"/>
    </source>
</evidence>
<keyword evidence="9" id="KW-1185">Reference proteome</keyword>
<dbReference type="PROSITE" id="PS51352">
    <property type="entry name" value="THIOREDOXIN_2"/>
    <property type="match status" value="1"/>
</dbReference>
<feature type="transmembrane region" description="Helical" evidence="6">
    <location>
        <begin position="85"/>
        <end position="105"/>
    </location>
</feature>
<feature type="transmembrane region" description="Helical" evidence="6">
    <location>
        <begin position="49"/>
        <end position="73"/>
    </location>
</feature>
<organism evidence="8 9">
    <name type="scientific">Flavobacterium rhizosphaerae</name>
    <dbReference type="NCBI Taxonomy" id="3163298"/>
    <lineage>
        <taxon>Bacteria</taxon>
        <taxon>Pseudomonadati</taxon>
        <taxon>Bacteroidota</taxon>
        <taxon>Flavobacteriia</taxon>
        <taxon>Flavobacteriales</taxon>
        <taxon>Flavobacteriaceae</taxon>
        <taxon>Flavobacterium</taxon>
    </lineage>
</organism>
<comment type="subcellular location">
    <subcellularLocation>
        <location evidence="1">Membrane</location>
        <topology evidence="1">Multi-pass membrane protein</topology>
    </subcellularLocation>
</comment>
<evidence type="ECO:0000256" key="1">
    <source>
        <dbReference type="ARBA" id="ARBA00004141"/>
    </source>
</evidence>
<feature type="transmembrane region" description="Helical" evidence="6">
    <location>
        <begin position="7"/>
        <end position="29"/>
    </location>
</feature>
<name>A0ABW8YYH8_9FLAO</name>
<feature type="domain" description="Thioredoxin" evidence="7">
    <location>
        <begin position="223"/>
        <end position="363"/>
    </location>
</feature>
<dbReference type="InterPro" id="IPR013766">
    <property type="entry name" value="Thioredoxin_domain"/>
</dbReference>
<reference evidence="8 9" key="1">
    <citation type="submission" date="2024-06" db="EMBL/GenBank/DDBJ databases">
        <authorList>
            <person name="Kaempfer P."/>
            <person name="Viver T."/>
        </authorList>
    </citation>
    <scope>NUCLEOTIDE SEQUENCE [LARGE SCALE GENOMIC DNA]</scope>
    <source>
        <strain evidence="8 9">ST-119</strain>
    </source>
</reference>
<keyword evidence="3 6" id="KW-1133">Transmembrane helix</keyword>
<gene>
    <name evidence="8" type="ORF">ABS766_08300</name>
</gene>
<proteinExistence type="predicted"/>
<dbReference type="Pfam" id="PF07291">
    <property type="entry name" value="MauE"/>
    <property type="match status" value="1"/>
</dbReference>
<evidence type="ECO:0000256" key="4">
    <source>
        <dbReference type="ARBA" id="ARBA00023136"/>
    </source>
</evidence>
<sequence length="363" mass="40545">MNNNKITISWILRIIVAFMFLLSAVAKMYPSPYFAITTFEAKQLLPLGFSNGLAVFLSRILIGAELALGILMLQRNYLKRFVVPATMGLLVVFTVHLIVTIATTGNNGNCGCFGDLLPMTPLESVFKNIVLLGLLIWLYILLLKSYDKNKFWVLLAVLAVTIAGIFIVAPIKEQEDIESITPVEVEGDIITEEPLETISDETPDESTTMPAEQQPKDTVMQPVQKPTPAPVAQGPAQKTSPYSKYFADADKGKKIIALFVPGCEHCRDAAKELTELKKNNKDFPEIRIIFMNEEADLIPDFFEYAGAKYPYKIIEIATFWKVLGMSKDTPGVLYIWNGNVVKEWEGINENKFNPAELKTALKK</sequence>
<dbReference type="Proteomes" id="UP001629156">
    <property type="component" value="Unassembled WGS sequence"/>
</dbReference>
<dbReference type="SUPFAM" id="SSF52833">
    <property type="entry name" value="Thioredoxin-like"/>
    <property type="match status" value="1"/>
</dbReference>
<evidence type="ECO:0000256" key="6">
    <source>
        <dbReference type="SAM" id="Phobius"/>
    </source>
</evidence>
<evidence type="ECO:0000313" key="9">
    <source>
        <dbReference type="Proteomes" id="UP001629156"/>
    </source>
</evidence>
<protein>
    <submittedName>
        <fullName evidence="8">DoxX family protein</fullName>
    </submittedName>
</protein>
<comment type="caution">
    <text evidence="8">The sequence shown here is derived from an EMBL/GenBank/DDBJ whole genome shotgun (WGS) entry which is preliminary data.</text>
</comment>
<evidence type="ECO:0000256" key="3">
    <source>
        <dbReference type="ARBA" id="ARBA00022989"/>
    </source>
</evidence>
<keyword evidence="4 6" id="KW-0472">Membrane</keyword>
<feature type="region of interest" description="Disordered" evidence="5">
    <location>
        <begin position="199"/>
        <end position="238"/>
    </location>
</feature>
<evidence type="ECO:0000256" key="2">
    <source>
        <dbReference type="ARBA" id="ARBA00022692"/>
    </source>
</evidence>